<organism evidence="2 3">
    <name type="scientific">Brassica cretica</name>
    <name type="common">Mustard</name>
    <dbReference type="NCBI Taxonomy" id="69181"/>
    <lineage>
        <taxon>Eukaryota</taxon>
        <taxon>Viridiplantae</taxon>
        <taxon>Streptophyta</taxon>
        <taxon>Embryophyta</taxon>
        <taxon>Tracheophyta</taxon>
        <taxon>Spermatophyta</taxon>
        <taxon>Magnoliopsida</taxon>
        <taxon>eudicotyledons</taxon>
        <taxon>Gunneridae</taxon>
        <taxon>Pentapetalae</taxon>
        <taxon>rosids</taxon>
        <taxon>malvids</taxon>
        <taxon>Brassicales</taxon>
        <taxon>Brassicaceae</taxon>
        <taxon>Brassiceae</taxon>
        <taxon>Brassica</taxon>
    </lineage>
</organism>
<proteinExistence type="predicted"/>
<feature type="region of interest" description="Disordered" evidence="1">
    <location>
        <begin position="316"/>
        <end position="346"/>
    </location>
</feature>
<feature type="compositionally biased region" description="Polar residues" evidence="1">
    <location>
        <begin position="316"/>
        <end position="326"/>
    </location>
</feature>
<evidence type="ECO:0000313" key="3">
    <source>
        <dbReference type="Proteomes" id="UP000712281"/>
    </source>
</evidence>
<dbReference type="Proteomes" id="UP000712281">
    <property type="component" value="Unassembled WGS sequence"/>
</dbReference>
<feature type="compositionally biased region" description="Basic and acidic residues" evidence="1">
    <location>
        <begin position="327"/>
        <end position="341"/>
    </location>
</feature>
<evidence type="ECO:0000256" key="1">
    <source>
        <dbReference type="SAM" id="MobiDB-lite"/>
    </source>
</evidence>
<comment type="caution">
    <text evidence="2">The sequence shown here is derived from an EMBL/GenBank/DDBJ whole genome shotgun (WGS) entry which is preliminary data.</text>
</comment>
<reference evidence="2" key="1">
    <citation type="submission" date="2019-12" db="EMBL/GenBank/DDBJ databases">
        <title>Genome sequencing and annotation of Brassica cretica.</title>
        <authorList>
            <person name="Studholme D.J."/>
            <person name="Sarris P.F."/>
        </authorList>
    </citation>
    <scope>NUCLEOTIDE SEQUENCE</scope>
    <source>
        <strain evidence="2">PFS-001/15</strain>
        <tissue evidence="2">Leaf</tissue>
    </source>
</reference>
<gene>
    <name evidence="2" type="ORF">F2Q68_00011514</name>
</gene>
<sequence length="428" mass="47090">MNLSGLHKEMDAFKFGFALTLSQARSSRRALDLCSPAPATLLLAGAGHYRRPCSLQLSSSSISTLFAVLFGFVTFKSLKEAVSDGSLTGDKRLGSSSSLSFWWYSLLGGFSLQRRVERVLSPSLLSGSRVQIPVILSLATDGKVSTLILSALVNRSWNIDLNVQSPPFRLREVLFTFLAFYLDTTPPPLLHVLFSLVALSTSGETFPVTSSMVPAFISLSPFSSLSRPKVMDEAELVQLFMVLTAWVALSEFSDEFTGISRACLWSYPSSENCLLMGSSDLVLGLPSLSSEKHRSRLASFILEKLMCLVYGSVHGTSSAWTSGRSKNSTEVHPSNRTDQTDRPCTGSTRVRPEWSFGWNHDQTTELIVPELVFPDHLDILRTIVEPELAWVVKNLMTYMDSHPSDHPDSPTGVFIVTDVHLLGSDEPE</sequence>
<dbReference type="EMBL" id="QGKW02000717">
    <property type="protein sequence ID" value="KAF2596904.1"/>
    <property type="molecule type" value="Genomic_DNA"/>
</dbReference>
<protein>
    <submittedName>
        <fullName evidence="2">Uncharacterized protein</fullName>
    </submittedName>
</protein>
<evidence type="ECO:0000313" key="2">
    <source>
        <dbReference type="EMBL" id="KAF2596904.1"/>
    </source>
</evidence>
<dbReference type="AlphaFoldDB" id="A0A8S9KPT9"/>
<name>A0A8S9KPT9_BRACR</name>
<accession>A0A8S9KPT9</accession>